<protein>
    <submittedName>
        <fullName evidence="2">Uncharacterized protein</fullName>
    </submittedName>
</protein>
<name>A0A0K2V0N1_LEPSM</name>
<sequence length="238" mass="26568">MGGLLAPNKGKMIMVNGFAFLLIFTASILTLITPFFFRQIPYIYRHIIPTNTFTLVLIGMILLFMCLVPLISLYMFKNITDEFIRNNDALVSRLVQGEEDLRVDNIKRNYGANTDTEKGSILEQSSFDVVVDKPKDKDKQHVPEILSREAAIVAGTDGLPPFGGMSPYTTFKSGPCAEPMPVGDISLISRRSPEELISSRDPMDSKEEDGDTIVIREEDVLYIVTDSATEDDELSLSY</sequence>
<proteinExistence type="predicted"/>
<evidence type="ECO:0000256" key="1">
    <source>
        <dbReference type="SAM" id="Phobius"/>
    </source>
</evidence>
<feature type="transmembrane region" description="Helical" evidence="1">
    <location>
        <begin position="12"/>
        <end position="33"/>
    </location>
</feature>
<evidence type="ECO:0000313" key="2">
    <source>
        <dbReference type="EMBL" id="CDW43860.1"/>
    </source>
</evidence>
<feature type="transmembrane region" description="Helical" evidence="1">
    <location>
        <begin position="53"/>
        <end position="76"/>
    </location>
</feature>
<keyword evidence="1" id="KW-1133">Transmembrane helix</keyword>
<organism evidence="2">
    <name type="scientific">Lepeophtheirus salmonis</name>
    <name type="common">Salmon louse</name>
    <name type="synonym">Caligus salmonis</name>
    <dbReference type="NCBI Taxonomy" id="72036"/>
    <lineage>
        <taxon>Eukaryota</taxon>
        <taxon>Metazoa</taxon>
        <taxon>Ecdysozoa</taxon>
        <taxon>Arthropoda</taxon>
        <taxon>Crustacea</taxon>
        <taxon>Multicrustacea</taxon>
        <taxon>Hexanauplia</taxon>
        <taxon>Copepoda</taxon>
        <taxon>Siphonostomatoida</taxon>
        <taxon>Caligidae</taxon>
        <taxon>Lepeophtheirus</taxon>
    </lineage>
</organism>
<accession>A0A0K2V0N1</accession>
<reference evidence="2" key="1">
    <citation type="submission" date="2014-05" db="EMBL/GenBank/DDBJ databases">
        <authorList>
            <person name="Chronopoulou M."/>
        </authorList>
    </citation>
    <scope>NUCLEOTIDE SEQUENCE</scope>
    <source>
        <tissue evidence="2">Whole organism</tissue>
    </source>
</reference>
<keyword evidence="1" id="KW-0472">Membrane</keyword>
<dbReference type="AlphaFoldDB" id="A0A0K2V0N1"/>
<dbReference type="EMBL" id="HACA01026499">
    <property type="protein sequence ID" value="CDW43860.1"/>
    <property type="molecule type" value="Transcribed_RNA"/>
</dbReference>
<keyword evidence="1" id="KW-0812">Transmembrane</keyword>